<reference evidence="2" key="1">
    <citation type="submission" date="2020-08" db="EMBL/GenBank/DDBJ databases">
        <title>Multicomponent nature underlies the extraordinary mechanical properties of spider dragline silk.</title>
        <authorList>
            <person name="Kono N."/>
            <person name="Nakamura H."/>
            <person name="Mori M."/>
            <person name="Yoshida Y."/>
            <person name="Ohtoshi R."/>
            <person name="Malay A.D."/>
            <person name="Moran D.A.P."/>
            <person name="Tomita M."/>
            <person name="Numata K."/>
            <person name="Arakawa K."/>
        </authorList>
    </citation>
    <scope>NUCLEOTIDE SEQUENCE</scope>
</reference>
<sequence>MFDQGGDRSAAKARRQERSPFSTPMPNFPSRHEVQSLPGLSFSRNYYREFGKNAHLSAKCVCTVQHSMFVNGSEKKESRILADIIVTVYIVIIT</sequence>
<feature type="region of interest" description="Disordered" evidence="1">
    <location>
        <begin position="1"/>
        <end position="34"/>
    </location>
</feature>
<proteinExistence type="predicted"/>
<protein>
    <submittedName>
        <fullName evidence="2">Uncharacterized protein</fullName>
    </submittedName>
</protein>
<comment type="caution">
    <text evidence="2">The sequence shown here is derived from an EMBL/GenBank/DDBJ whole genome shotgun (WGS) entry which is preliminary data.</text>
</comment>
<gene>
    <name evidence="2" type="ORF">NPIL_327281</name>
</gene>
<dbReference type="EMBL" id="BMAW01013923">
    <property type="protein sequence ID" value="GFT36406.1"/>
    <property type="molecule type" value="Genomic_DNA"/>
</dbReference>
<dbReference type="Proteomes" id="UP000887013">
    <property type="component" value="Unassembled WGS sequence"/>
</dbReference>
<evidence type="ECO:0000256" key="1">
    <source>
        <dbReference type="SAM" id="MobiDB-lite"/>
    </source>
</evidence>
<feature type="compositionally biased region" description="Basic and acidic residues" evidence="1">
    <location>
        <begin position="1"/>
        <end position="18"/>
    </location>
</feature>
<evidence type="ECO:0000313" key="3">
    <source>
        <dbReference type="Proteomes" id="UP000887013"/>
    </source>
</evidence>
<evidence type="ECO:0000313" key="2">
    <source>
        <dbReference type="EMBL" id="GFT36406.1"/>
    </source>
</evidence>
<keyword evidence="3" id="KW-1185">Reference proteome</keyword>
<dbReference type="AlphaFoldDB" id="A0A8X6NWT8"/>
<name>A0A8X6NWT8_NEPPI</name>
<accession>A0A8X6NWT8</accession>
<organism evidence="2 3">
    <name type="scientific">Nephila pilipes</name>
    <name type="common">Giant wood spider</name>
    <name type="synonym">Nephila maculata</name>
    <dbReference type="NCBI Taxonomy" id="299642"/>
    <lineage>
        <taxon>Eukaryota</taxon>
        <taxon>Metazoa</taxon>
        <taxon>Ecdysozoa</taxon>
        <taxon>Arthropoda</taxon>
        <taxon>Chelicerata</taxon>
        <taxon>Arachnida</taxon>
        <taxon>Araneae</taxon>
        <taxon>Araneomorphae</taxon>
        <taxon>Entelegynae</taxon>
        <taxon>Araneoidea</taxon>
        <taxon>Nephilidae</taxon>
        <taxon>Nephila</taxon>
    </lineage>
</organism>